<comment type="subcellular location">
    <subcellularLocation>
        <location evidence="6">Cytoplasm</location>
    </subcellularLocation>
</comment>
<comment type="catalytic activity">
    <reaction evidence="6">
        <text>5-carboxymethylaminomethyluridine(34) in tRNA(Leu) + S-adenosyl-L-methionine = 5-carboxymethylaminomethyl-2'-O-methyluridine(34) in tRNA(Leu) + S-adenosyl-L-homocysteine + H(+)</text>
        <dbReference type="Rhea" id="RHEA:43088"/>
        <dbReference type="Rhea" id="RHEA-COMP:10333"/>
        <dbReference type="Rhea" id="RHEA-COMP:10334"/>
        <dbReference type="ChEBI" id="CHEBI:15378"/>
        <dbReference type="ChEBI" id="CHEBI:57856"/>
        <dbReference type="ChEBI" id="CHEBI:59789"/>
        <dbReference type="ChEBI" id="CHEBI:74508"/>
        <dbReference type="ChEBI" id="CHEBI:74511"/>
        <dbReference type="EC" id="2.1.1.207"/>
    </reaction>
</comment>
<evidence type="ECO:0000256" key="3">
    <source>
        <dbReference type="ARBA" id="ARBA00022679"/>
    </source>
</evidence>
<dbReference type="PANTHER" id="PTHR42971">
    <property type="entry name" value="TRNA (CYTIDINE(34)-2'-O)-METHYLTRANSFERASE"/>
    <property type="match status" value="1"/>
</dbReference>
<dbReference type="InterPro" id="IPR029026">
    <property type="entry name" value="tRNA_m1G_MTases_N"/>
</dbReference>
<proteinExistence type="inferred from homology"/>
<comment type="caution">
    <text evidence="9">The sequence shown here is derived from an EMBL/GenBank/DDBJ whole genome shotgun (WGS) entry which is preliminary data.</text>
</comment>
<name>A0AB35U4J7_9FIRM</name>
<dbReference type="InterPro" id="IPR029028">
    <property type="entry name" value="Alpha/beta_knot_MTases"/>
</dbReference>
<evidence type="ECO:0000259" key="8">
    <source>
        <dbReference type="Pfam" id="PF00588"/>
    </source>
</evidence>
<dbReference type="EC" id="2.1.1.207" evidence="6"/>
<comment type="function">
    <text evidence="6">Could methylate the ribose at the nucleotide 34 wobble position in tRNA.</text>
</comment>
<dbReference type="InterPro" id="IPR016914">
    <property type="entry name" value="TrmL"/>
</dbReference>
<dbReference type="PIRSF" id="PIRSF029256">
    <property type="entry name" value="SpoU_TrmH_prd"/>
    <property type="match status" value="1"/>
</dbReference>
<dbReference type="RefSeq" id="WP_277634676.1">
    <property type="nucleotide sequence ID" value="NZ_JALBUR010000016.1"/>
</dbReference>
<dbReference type="HAMAP" id="MF_01885">
    <property type="entry name" value="tRNA_methyltr_TrmL"/>
    <property type="match status" value="1"/>
</dbReference>
<dbReference type="SUPFAM" id="SSF75217">
    <property type="entry name" value="alpha/beta knot"/>
    <property type="match status" value="1"/>
</dbReference>
<evidence type="ECO:0000313" key="10">
    <source>
        <dbReference type="Proteomes" id="UP001286174"/>
    </source>
</evidence>
<keyword evidence="5 6" id="KW-0819">tRNA processing</keyword>
<accession>A0AB35U4J7</accession>
<feature type="binding site" evidence="6 7">
    <location>
        <position position="77"/>
    </location>
    <ligand>
        <name>S-adenosyl-L-methionine</name>
        <dbReference type="ChEBI" id="CHEBI:59789"/>
    </ligand>
</feature>
<keyword evidence="10" id="KW-1185">Reference proteome</keyword>
<evidence type="ECO:0000256" key="5">
    <source>
        <dbReference type="ARBA" id="ARBA00022694"/>
    </source>
</evidence>
<evidence type="ECO:0000313" key="9">
    <source>
        <dbReference type="EMBL" id="MDX8419874.1"/>
    </source>
</evidence>
<dbReference type="Pfam" id="PF00588">
    <property type="entry name" value="SpoU_methylase"/>
    <property type="match status" value="1"/>
</dbReference>
<dbReference type="GO" id="GO:0005737">
    <property type="term" value="C:cytoplasm"/>
    <property type="evidence" value="ECO:0007669"/>
    <property type="project" value="UniProtKB-SubCell"/>
</dbReference>
<comment type="similarity">
    <text evidence="6">Belongs to the class IV-like SAM-binding methyltransferase superfamily. RNA methyltransferase TrmH family. TrmL subfamily.</text>
</comment>
<keyword evidence="2 6" id="KW-0489">Methyltransferase</keyword>
<dbReference type="AlphaFoldDB" id="A0AB35U4J7"/>
<reference evidence="9 10" key="1">
    <citation type="submission" date="2022-03" db="EMBL/GenBank/DDBJ databases">
        <title>Novel taxa within the pig intestine.</title>
        <authorList>
            <person name="Wylensek D."/>
            <person name="Bishof K."/>
            <person name="Afrizal A."/>
            <person name="Clavel T."/>
        </authorList>
    </citation>
    <scope>NUCLEOTIDE SEQUENCE [LARGE SCALE GENOMIC DNA]</scope>
    <source>
        <strain evidence="9 10">CLA-KB-P133</strain>
    </source>
</reference>
<evidence type="ECO:0000256" key="2">
    <source>
        <dbReference type="ARBA" id="ARBA00022603"/>
    </source>
</evidence>
<dbReference type="InterPro" id="IPR001537">
    <property type="entry name" value="SpoU_MeTrfase"/>
</dbReference>
<dbReference type="GO" id="GO:0008175">
    <property type="term" value="F:tRNA methyltransferase activity"/>
    <property type="evidence" value="ECO:0007669"/>
    <property type="project" value="UniProtKB-UniRule"/>
</dbReference>
<sequence>MIHVVLYEPEIPQNTGNIMRTCSAFGICLHLIEPLGFYMDDKHLKRAGMDYIKDLQWDIWHDWPSFIQSHQGAMYYVTRYGSHRPDSFDYRKDQADGKDIYLVFGKESTGIDKQILKENLDHCIRIPMVPNARSLNLANCVALMVYAVEEQLDFPGCSQTEVIKGADFLEKHSDGQHHSGWL</sequence>
<keyword evidence="3 6" id="KW-0808">Transferase</keyword>
<feature type="binding site" evidence="6 7">
    <location>
        <position position="126"/>
    </location>
    <ligand>
        <name>S-adenosyl-L-methionine</name>
        <dbReference type="ChEBI" id="CHEBI:59789"/>
    </ligand>
</feature>
<comment type="catalytic activity">
    <reaction evidence="6">
        <text>cytidine(34) in tRNA + S-adenosyl-L-methionine = 2'-O-methylcytidine(34) in tRNA + S-adenosyl-L-homocysteine + H(+)</text>
        <dbReference type="Rhea" id="RHEA:43084"/>
        <dbReference type="Rhea" id="RHEA-COMP:10331"/>
        <dbReference type="Rhea" id="RHEA-COMP:10332"/>
        <dbReference type="ChEBI" id="CHEBI:15378"/>
        <dbReference type="ChEBI" id="CHEBI:57856"/>
        <dbReference type="ChEBI" id="CHEBI:59789"/>
        <dbReference type="ChEBI" id="CHEBI:74495"/>
        <dbReference type="ChEBI" id="CHEBI:82748"/>
        <dbReference type="EC" id="2.1.1.207"/>
    </reaction>
</comment>
<keyword evidence="1 6" id="KW-0963">Cytoplasm</keyword>
<feature type="domain" description="tRNA/rRNA methyltransferase SpoU type" evidence="8">
    <location>
        <begin position="2"/>
        <end position="146"/>
    </location>
</feature>
<dbReference type="GO" id="GO:0008757">
    <property type="term" value="F:S-adenosylmethionine-dependent methyltransferase activity"/>
    <property type="evidence" value="ECO:0007669"/>
    <property type="project" value="UniProtKB-UniRule"/>
</dbReference>
<dbReference type="GO" id="GO:0002130">
    <property type="term" value="P:wobble position ribose methylation"/>
    <property type="evidence" value="ECO:0007669"/>
    <property type="project" value="TreeGrafter"/>
</dbReference>
<dbReference type="GO" id="GO:0003723">
    <property type="term" value="F:RNA binding"/>
    <property type="evidence" value="ECO:0007669"/>
    <property type="project" value="InterPro"/>
</dbReference>
<evidence type="ECO:0000256" key="7">
    <source>
        <dbReference type="PIRSR" id="PIRSR029256-1"/>
    </source>
</evidence>
<keyword evidence="4 6" id="KW-0949">S-adenosyl-L-methionine</keyword>
<dbReference type="PANTHER" id="PTHR42971:SF1">
    <property type="entry name" value="TRNA (CYTIDINE(34)-2'-O)-METHYLTRANSFERASE"/>
    <property type="match status" value="1"/>
</dbReference>
<gene>
    <name evidence="9" type="ORF">MOZ60_07175</name>
</gene>
<evidence type="ECO:0000256" key="4">
    <source>
        <dbReference type="ARBA" id="ARBA00022691"/>
    </source>
</evidence>
<dbReference type="CDD" id="cd18094">
    <property type="entry name" value="SpoU-like_TrmL"/>
    <property type="match status" value="1"/>
</dbReference>
<evidence type="ECO:0000256" key="6">
    <source>
        <dbReference type="HAMAP-Rule" id="MF_01885"/>
    </source>
</evidence>
<dbReference type="EMBL" id="JALBUR010000016">
    <property type="protein sequence ID" value="MDX8419874.1"/>
    <property type="molecule type" value="Genomic_DNA"/>
</dbReference>
<protein>
    <recommendedName>
        <fullName evidence="6">Putative tRNA (cytidine(34)-2'-O)-methyltransferase</fullName>
        <ecNumber evidence="6">2.1.1.207</ecNumber>
    </recommendedName>
    <alternativeName>
        <fullName evidence="6">tRNA (cytidine/uridine-2'-O-)-methyltransferase</fullName>
    </alternativeName>
</protein>
<feature type="binding site" evidence="6 7">
    <location>
        <position position="134"/>
    </location>
    <ligand>
        <name>S-adenosyl-L-methionine</name>
        <dbReference type="ChEBI" id="CHEBI:59789"/>
    </ligand>
</feature>
<organism evidence="9 10">
    <name type="scientific">Grylomicrobium aquisgranensis</name>
    <dbReference type="NCBI Taxonomy" id="2926318"/>
    <lineage>
        <taxon>Bacteria</taxon>
        <taxon>Bacillati</taxon>
        <taxon>Bacillota</taxon>
        <taxon>Erysipelotrichia</taxon>
        <taxon>Erysipelotrichales</taxon>
        <taxon>Erysipelotrichaceae</taxon>
        <taxon>Grylomicrobium</taxon>
    </lineage>
</organism>
<feature type="binding site" evidence="6 7">
    <location>
        <position position="105"/>
    </location>
    <ligand>
        <name>S-adenosyl-L-methionine</name>
        <dbReference type="ChEBI" id="CHEBI:59789"/>
    </ligand>
</feature>
<evidence type="ECO:0000256" key="1">
    <source>
        <dbReference type="ARBA" id="ARBA00022490"/>
    </source>
</evidence>
<dbReference type="Gene3D" id="3.40.1280.10">
    <property type="match status" value="1"/>
</dbReference>
<dbReference type="Proteomes" id="UP001286174">
    <property type="component" value="Unassembled WGS sequence"/>
</dbReference>